<sequence length="269" mass="28928">MKQGTGLGVYAILYLVFLYAPILILPVFALNDSQVVAFPLKGFTTRWFGEMWADANLRSALLRSLVIALSTSTIATVLGLFAARASVRYAFPGKPAAMGLIMLPMVLPDIVVAMALLIVLLSLSVPLSMLTIIMGHVLLCMPFAVAILTSAFQSLDKSLEEAALDLGETRAATFRLIILPLVMPGIIASFLICFTISIDEFVLANFLGSGKPVLSVYIFGQFRFPAKVPSMLALGTLLVLFSIILLGFAEYMRRRGIAKAGGKDSGGFL</sequence>
<organism evidence="10 11">
    <name type="scientific">Tabrizicola soli</name>
    <dbReference type="NCBI Taxonomy" id="2185115"/>
    <lineage>
        <taxon>Bacteria</taxon>
        <taxon>Pseudomonadati</taxon>
        <taxon>Pseudomonadota</taxon>
        <taxon>Alphaproteobacteria</taxon>
        <taxon>Rhodobacterales</taxon>
        <taxon>Paracoccaceae</taxon>
        <taxon>Tabrizicola</taxon>
    </lineage>
</organism>
<reference evidence="11" key="1">
    <citation type="journal article" date="2019" name="Int. J. Syst. Evol. Microbiol.">
        <title>The Global Catalogue of Microorganisms (GCM) 10K type strain sequencing project: providing services to taxonomists for standard genome sequencing and annotation.</title>
        <authorList>
            <consortium name="The Broad Institute Genomics Platform"/>
            <consortium name="The Broad Institute Genome Sequencing Center for Infectious Disease"/>
            <person name="Wu L."/>
            <person name="Ma J."/>
        </authorList>
    </citation>
    <scope>NUCLEOTIDE SEQUENCE [LARGE SCALE GENOMIC DNA]</scope>
    <source>
        <strain evidence="11">KCTC 62102</strain>
    </source>
</reference>
<dbReference type="InterPro" id="IPR035906">
    <property type="entry name" value="MetI-like_sf"/>
</dbReference>
<keyword evidence="11" id="KW-1185">Reference proteome</keyword>
<evidence type="ECO:0000256" key="4">
    <source>
        <dbReference type="ARBA" id="ARBA00022475"/>
    </source>
</evidence>
<evidence type="ECO:0000313" key="10">
    <source>
        <dbReference type="EMBL" id="MFC3085514.1"/>
    </source>
</evidence>
<dbReference type="CDD" id="cd06261">
    <property type="entry name" value="TM_PBP2"/>
    <property type="match status" value="1"/>
</dbReference>
<dbReference type="Gene3D" id="1.10.3720.10">
    <property type="entry name" value="MetI-like"/>
    <property type="match status" value="1"/>
</dbReference>
<dbReference type="PANTHER" id="PTHR43848:SF2">
    <property type="entry name" value="PUTRESCINE TRANSPORT SYSTEM PERMEASE PROTEIN POTI"/>
    <property type="match status" value="1"/>
</dbReference>
<evidence type="ECO:0000256" key="7">
    <source>
        <dbReference type="ARBA" id="ARBA00023136"/>
    </source>
</evidence>
<gene>
    <name evidence="10" type="ORF">ACFOD6_05575</name>
</gene>
<comment type="caution">
    <text evidence="10">The sequence shown here is derived from an EMBL/GenBank/DDBJ whole genome shotgun (WGS) entry which is preliminary data.</text>
</comment>
<feature type="transmembrane region" description="Helical" evidence="8">
    <location>
        <begin position="173"/>
        <end position="198"/>
    </location>
</feature>
<keyword evidence="6 8" id="KW-1133">Transmembrane helix</keyword>
<dbReference type="SUPFAM" id="SSF161098">
    <property type="entry name" value="MetI-like"/>
    <property type="match status" value="1"/>
</dbReference>
<dbReference type="PANTHER" id="PTHR43848">
    <property type="entry name" value="PUTRESCINE TRANSPORT SYSTEM PERMEASE PROTEIN POTI"/>
    <property type="match status" value="1"/>
</dbReference>
<accession>A0ABV7DTU2</accession>
<dbReference type="InterPro" id="IPR000515">
    <property type="entry name" value="MetI-like"/>
</dbReference>
<evidence type="ECO:0000313" key="11">
    <source>
        <dbReference type="Proteomes" id="UP001595445"/>
    </source>
</evidence>
<comment type="similarity">
    <text evidence="2">Belongs to the binding-protein-dependent transport system permease family. CysTW subfamily.</text>
</comment>
<proteinExistence type="inferred from homology"/>
<keyword evidence="7 8" id="KW-0472">Membrane</keyword>
<feature type="domain" description="ABC transmembrane type-1" evidence="9">
    <location>
        <begin position="61"/>
        <end position="249"/>
    </location>
</feature>
<dbReference type="InterPro" id="IPR051789">
    <property type="entry name" value="Bact_Polyamine_Transport"/>
</dbReference>
<comment type="subcellular location">
    <subcellularLocation>
        <location evidence="1 8">Cell membrane</location>
        <topology evidence="1 8">Multi-pass membrane protein</topology>
    </subcellularLocation>
</comment>
<feature type="transmembrane region" description="Helical" evidence="8">
    <location>
        <begin position="7"/>
        <end position="30"/>
    </location>
</feature>
<keyword evidence="5 8" id="KW-0812">Transmembrane</keyword>
<dbReference type="Pfam" id="PF00528">
    <property type="entry name" value="BPD_transp_1"/>
    <property type="match status" value="1"/>
</dbReference>
<keyword evidence="3 8" id="KW-0813">Transport</keyword>
<dbReference type="Proteomes" id="UP001595445">
    <property type="component" value="Unassembled WGS sequence"/>
</dbReference>
<feature type="transmembrane region" description="Helical" evidence="8">
    <location>
        <begin position="127"/>
        <end position="152"/>
    </location>
</feature>
<feature type="transmembrane region" description="Helical" evidence="8">
    <location>
        <begin position="231"/>
        <end position="249"/>
    </location>
</feature>
<evidence type="ECO:0000256" key="2">
    <source>
        <dbReference type="ARBA" id="ARBA00007069"/>
    </source>
</evidence>
<evidence type="ECO:0000256" key="8">
    <source>
        <dbReference type="RuleBase" id="RU363032"/>
    </source>
</evidence>
<feature type="transmembrane region" description="Helical" evidence="8">
    <location>
        <begin position="60"/>
        <end position="83"/>
    </location>
</feature>
<evidence type="ECO:0000256" key="3">
    <source>
        <dbReference type="ARBA" id="ARBA00022448"/>
    </source>
</evidence>
<dbReference type="EMBL" id="JBHRSM010000010">
    <property type="protein sequence ID" value="MFC3085514.1"/>
    <property type="molecule type" value="Genomic_DNA"/>
</dbReference>
<evidence type="ECO:0000256" key="5">
    <source>
        <dbReference type="ARBA" id="ARBA00022692"/>
    </source>
</evidence>
<feature type="transmembrane region" description="Helical" evidence="8">
    <location>
        <begin position="95"/>
        <end position="121"/>
    </location>
</feature>
<protein>
    <submittedName>
        <fullName evidence="10">ABC transporter permease</fullName>
    </submittedName>
</protein>
<name>A0ABV7DTU2_9RHOB</name>
<dbReference type="PROSITE" id="PS50928">
    <property type="entry name" value="ABC_TM1"/>
    <property type="match status" value="1"/>
</dbReference>
<evidence type="ECO:0000256" key="6">
    <source>
        <dbReference type="ARBA" id="ARBA00022989"/>
    </source>
</evidence>
<evidence type="ECO:0000256" key="1">
    <source>
        <dbReference type="ARBA" id="ARBA00004651"/>
    </source>
</evidence>
<dbReference type="RefSeq" id="WP_197644149.1">
    <property type="nucleotide sequence ID" value="NZ_JAEACP010000011.1"/>
</dbReference>
<evidence type="ECO:0000259" key="9">
    <source>
        <dbReference type="PROSITE" id="PS50928"/>
    </source>
</evidence>
<keyword evidence="4" id="KW-1003">Cell membrane</keyword>